<evidence type="ECO:0000313" key="2">
    <source>
        <dbReference type="RefSeq" id="XP_056863895.1"/>
    </source>
</evidence>
<dbReference type="InterPro" id="IPR011990">
    <property type="entry name" value="TPR-like_helical_dom_sf"/>
</dbReference>
<accession>A0A9W3DJB8</accession>
<proteinExistence type="predicted"/>
<dbReference type="Gene3D" id="1.25.40.10">
    <property type="entry name" value="Tetratricopeptide repeat domain"/>
    <property type="match status" value="1"/>
</dbReference>
<dbReference type="KEGG" id="rsz:130511087"/>
<organism evidence="1 2">
    <name type="scientific">Raphanus sativus</name>
    <name type="common">Radish</name>
    <name type="synonym">Raphanus raphanistrum var. sativus</name>
    <dbReference type="NCBI Taxonomy" id="3726"/>
    <lineage>
        <taxon>Eukaryota</taxon>
        <taxon>Viridiplantae</taxon>
        <taxon>Streptophyta</taxon>
        <taxon>Embryophyta</taxon>
        <taxon>Tracheophyta</taxon>
        <taxon>Spermatophyta</taxon>
        <taxon>Magnoliopsida</taxon>
        <taxon>eudicotyledons</taxon>
        <taxon>Gunneridae</taxon>
        <taxon>Pentapetalae</taxon>
        <taxon>rosids</taxon>
        <taxon>malvids</taxon>
        <taxon>Brassicales</taxon>
        <taxon>Brassicaceae</taxon>
        <taxon>Brassiceae</taxon>
        <taxon>Raphanus</taxon>
    </lineage>
</organism>
<dbReference type="Proteomes" id="UP000504610">
    <property type="component" value="Chromosome 4"/>
</dbReference>
<name>A0A9W3DJB8_RAPSA</name>
<dbReference type="PANTHER" id="PTHR47926:SF347">
    <property type="entry name" value="PENTATRICOPEPTIDE REPEAT-CONTAINING PROTEIN"/>
    <property type="match status" value="1"/>
</dbReference>
<dbReference type="AlphaFoldDB" id="A0A9W3DJB8"/>
<dbReference type="GeneID" id="130511087"/>
<dbReference type="GO" id="GO:0003723">
    <property type="term" value="F:RNA binding"/>
    <property type="evidence" value="ECO:0007669"/>
    <property type="project" value="InterPro"/>
</dbReference>
<keyword evidence="1" id="KW-1185">Reference proteome</keyword>
<sequence length="329" mass="36997">MRMLLFRLRSSIGNASEVIRRNSMVNASEVLPLHYRALIGNVSQVSRVHSYSRALIGKVSQVSSVQSYSRNSQSSLVQYLDKQIKLVESRCLTVTPHPGSTHAKLIKAGAESDQIICKQLRFYASSGYPHETVKFFNEAYFSNNAGLGVWNCYIISLALHPVELTMVEKVPKALTVFEDMPMVKTHATYWNAMVACSEAGETKYAQYLLAKVFKSLAVEPSIQITGCYIDALAKNGQLEEAFTELKRMVYKPNQEIIVSIIFRYQMHPRPAMFANEVLSYVESQGVIFYIDKITVKKLTEDGVTLTPSVKIKKGRSKGGSLKSWSSWRE</sequence>
<gene>
    <name evidence="2" type="primary">LOC130511087</name>
</gene>
<protein>
    <submittedName>
        <fullName evidence="2">Pentatricopeptide repeat-containing protein At4g33990-like</fullName>
    </submittedName>
</protein>
<dbReference type="RefSeq" id="XP_056863895.1">
    <property type="nucleotide sequence ID" value="XM_057007915.1"/>
</dbReference>
<dbReference type="InterPro" id="IPR046960">
    <property type="entry name" value="PPR_At4g14850-like_plant"/>
</dbReference>
<evidence type="ECO:0000313" key="1">
    <source>
        <dbReference type="Proteomes" id="UP000504610"/>
    </source>
</evidence>
<dbReference type="GO" id="GO:0009451">
    <property type="term" value="P:RNA modification"/>
    <property type="evidence" value="ECO:0007669"/>
    <property type="project" value="InterPro"/>
</dbReference>
<dbReference type="OrthoDB" id="1115150at2759"/>
<reference evidence="1" key="1">
    <citation type="journal article" date="2019" name="Database">
        <title>The radish genome database (RadishGD): an integrated information resource for radish genomics.</title>
        <authorList>
            <person name="Yu H.J."/>
            <person name="Baek S."/>
            <person name="Lee Y.J."/>
            <person name="Cho A."/>
            <person name="Mun J.H."/>
        </authorList>
    </citation>
    <scope>NUCLEOTIDE SEQUENCE [LARGE SCALE GENOMIC DNA]</scope>
    <source>
        <strain evidence="1">cv. WK10039</strain>
    </source>
</reference>
<dbReference type="PANTHER" id="PTHR47926">
    <property type="entry name" value="PENTATRICOPEPTIDE REPEAT-CONTAINING PROTEIN"/>
    <property type="match status" value="1"/>
</dbReference>
<reference evidence="2" key="2">
    <citation type="submission" date="2025-08" db="UniProtKB">
        <authorList>
            <consortium name="RefSeq"/>
        </authorList>
    </citation>
    <scope>IDENTIFICATION</scope>
    <source>
        <tissue evidence="2">Leaf</tissue>
    </source>
</reference>